<dbReference type="InterPro" id="IPR001810">
    <property type="entry name" value="F-box_dom"/>
</dbReference>
<gene>
    <name evidence="3" type="ORF">SCLCIDRAFT_1208628</name>
</gene>
<evidence type="ECO:0000256" key="1">
    <source>
        <dbReference type="PROSITE-ProRule" id="PRU00339"/>
    </source>
</evidence>
<reference evidence="3 4" key="1">
    <citation type="submission" date="2014-04" db="EMBL/GenBank/DDBJ databases">
        <authorList>
            <consortium name="DOE Joint Genome Institute"/>
            <person name="Kuo A."/>
            <person name="Kohler A."/>
            <person name="Nagy L.G."/>
            <person name="Floudas D."/>
            <person name="Copeland A."/>
            <person name="Barry K.W."/>
            <person name="Cichocki N."/>
            <person name="Veneault-Fourrey C."/>
            <person name="LaButti K."/>
            <person name="Lindquist E.A."/>
            <person name="Lipzen A."/>
            <person name="Lundell T."/>
            <person name="Morin E."/>
            <person name="Murat C."/>
            <person name="Sun H."/>
            <person name="Tunlid A."/>
            <person name="Henrissat B."/>
            <person name="Grigoriev I.V."/>
            <person name="Hibbett D.S."/>
            <person name="Martin F."/>
            <person name="Nordberg H.P."/>
            <person name="Cantor M.N."/>
            <person name="Hua S.X."/>
        </authorList>
    </citation>
    <scope>NUCLEOTIDE SEQUENCE [LARGE SCALE GENOMIC DNA]</scope>
    <source>
        <strain evidence="3 4">Foug A</strain>
    </source>
</reference>
<dbReference type="AlphaFoldDB" id="A0A0C3AW75"/>
<accession>A0A0C3AW75</accession>
<dbReference type="InterPro" id="IPR036047">
    <property type="entry name" value="F-box-like_dom_sf"/>
</dbReference>
<protein>
    <recommendedName>
        <fullName evidence="2">F-box domain-containing protein</fullName>
    </recommendedName>
</protein>
<evidence type="ECO:0000313" key="4">
    <source>
        <dbReference type="Proteomes" id="UP000053989"/>
    </source>
</evidence>
<dbReference type="HOGENOM" id="CLU_511015_0_0_1"/>
<proteinExistence type="predicted"/>
<dbReference type="SUPFAM" id="SSF48452">
    <property type="entry name" value="TPR-like"/>
    <property type="match status" value="1"/>
</dbReference>
<dbReference type="InParanoid" id="A0A0C3AW75"/>
<name>A0A0C3AW75_9AGAM</name>
<dbReference type="SUPFAM" id="SSF81383">
    <property type="entry name" value="F-box domain"/>
    <property type="match status" value="1"/>
</dbReference>
<dbReference type="STRING" id="1036808.A0A0C3AW75"/>
<dbReference type="InterPro" id="IPR006553">
    <property type="entry name" value="Leu-rich_rpt_Cys-con_subtyp"/>
</dbReference>
<dbReference type="Gene3D" id="1.25.40.10">
    <property type="entry name" value="Tetratricopeptide repeat domain"/>
    <property type="match status" value="1"/>
</dbReference>
<dbReference type="InterPro" id="IPR011990">
    <property type="entry name" value="TPR-like_helical_dom_sf"/>
</dbReference>
<dbReference type="PROSITE" id="PS50005">
    <property type="entry name" value="TPR"/>
    <property type="match status" value="1"/>
</dbReference>
<evidence type="ECO:0000259" key="2">
    <source>
        <dbReference type="PROSITE" id="PS50181"/>
    </source>
</evidence>
<dbReference type="SMART" id="SM00367">
    <property type="entry name" value="LRR_CC"/>
    <property type="match status" value="1"/>
</dbReference>
<keyword evidence="4" id="KW-1185">Reference proteome</keyword>
<dbReference type="InterPro" id="IPR019734">
    <property type="entry name" value="TPR_rpt"/>
</dbReference>
<dbReference type="FunCoup" id="A0A0C3AW75">
    <property type="interactions" value="6"/>
</dbReference>
<reference evidence="4" key="2">
    <citation type="submission" date="2015-01" db="EMBL/GenBank/DDBJ databases">
        <title>Evolutionary Origins and Diversification of the Mycorrhizal Mutualists.</title>
        <authorList>
            <consortium name="DOE Joint Genome Institute"/>
            <consortium name="Mycorrhizal Genomics Consortium"/>
            <person name="Kohler A."/>
            <person name="Kuo A."/>
            <person name="Nagy L.G."/>
            <person name="Floudas D."/>
            <person name="Copeland A."/>
            <person name="Barry K.W."/>
            <person name="Cichocki N."/>
            <person name="Veneault-Fourrey C."/>
            <person name="LaButti K."/>
            <person name="Lindquist E.A."/>
            <person name="Lipzen A."/>
            <person name="Lundell T."/>
            <person name="Morin E."/>
            <person name="Murat C."/>
            <person name="Riley R."/>
            <person name="Ohm R."/>
            <person name="Sun H."/>
            <person name="Tunlid A."/>
            <person name="Henrissat B."/>
            <person name="Grigoriev I.V."/>
            <person name="Hibbett D.S."/>
            <person name="Martin F."/>
        </authorList>
    </citation>
    <scope>NUCLEOTIDE SEQUENCE [LARGE SCALE GENOMIC DNA]</scope>
    <source>
        <strain evidence="4">Foug A</strain>
    </source>
</reference>
<dbReference type="EMBL" id="KN822007">
    <property type="protein sequence ID" value="KIM69202.1"/>
    <property type="molecule type" value="Genomic_DNA"/>
</dbReference>
<organism evidence="3 4">
    <name type="scientific">Scleroderma citrinum Foug A</name>
    <dbReference type="NCBI Taxonomy" id="1036808"/>
    <lineage>
        <taxon>Eukaryota</taxon>
        <taxon>Fungi</taxon>
        <taxon>Dikarya</taxon>
        <taxon>Basidiomycota</taxon>
        <taxon>Agaricomycotina</taxon>
        <taxon>Agaricomycetes</taxon>
        <taxon>Agaricomycetidae</taxon>
        <taxon>Boletales</taxon>
        <taxon>Sclerodermatineae</taxon>
        <taxon>Sclerodermataceae</taxon>
        <taxon>Scleroderma</taxon>
    </lineage>
</organism>
<dbReference type="PROSITE" id="PS50181">
    <property type="entry name" value="FBOX"/>
    <property type="match status" value="1"/>
</dbReference>
<feature type="repeat" description="TPR" evidence="1">
    <location>
        <begin position="12"/>
        <end position="45"/>
    </location>
</feature>
<dbReference type="InterPro" id="IPR032675">
    <property type="entry name" value="LRR_dom_sf"/>
</dbReference>
<dbReference type="Proteomes" id="UP000053989">
    <property type="component" value="Unassembled WGS sequence"/>
</dbReference>
<dbReference type="SUPFAM" id="SSF52047">
    <property type="entry name" value="RNI-like"/>
    <property type="match status" value="1"/>
</dbReference>
<dbReference type="Gene3D" id="1.20.1280.50">
    <property type="match status" value="1"/>
</dbReference>
<evidence type="ECO:0000313" key="3">
    <source>
        <dbReference type="EMBL" id="KIM69202.1"/>
    </source>
</evidence>
<dbReference type="OrthoDB" id="2423701at2759"/>
<sequence>MNEAVDLQKDNYRIYDSRAAVYERLGDLRAALLDSKKVIDLAPQHWQGYIRATRIFSSLNKHASAIKMVDLGLDRLRGDDSRRRSQLLELREKSVQAQAAAEQQRQLYLAKTAYHAGKLPTEILAEIFTIVVDTDHCQVIMLSHVCHHWRGIVVATPPLWRTLVLSNKRPVRKIKMWLEHSKSRITTLTVHRSLSPLEFPSVLAELRGLSWSSLQNLQAHSSFLVELYRVLSELSMSHIFTHMKRLSLDTCGLVEHLFTSSCEWDLMELSSTGPMQFPERCWQCFTRLRVLHIRQLPTHFPLSAIEALPLLESLVLDFSSPMTILGTVEQALNMTRLTSIELRNIENPFALLGSITMPSLQDISLFGVISRVDEALLHVLCAEHNGLVSLRVGNCGLHSRTLVTILSRVPCLETLQIYCVDGVVNEALQFLAGKNPFPELQLSPRDGLPCPILKHVDVSRCSDLSTSSVYALVKSRLQNEPEATSSPSALYRCKIESLRTDGCPKMDAELLPWFRSKVERFSCIYMTRKEARQR</sequence>
<dbReference type="Pfam" id="PF12937">
    <property type="entry name" value="F-box-like"/>
    <property type="match status" value="1"/>
</dbReference>
<feature type="domain" description="F-box" evidence="2">
    <location>
        <begin position="113"/>
        <end position="163"/>
    </location>
</feature>
<keyword evidence="1" id="KW-0802">TPR repeat</keyword>
<dbReference type="Gene3D" id="3.80.10.10">
    <property type="entry name" value="Ribonuclease Inhibitor"/>
    <property type="match status" value="1"/>
</dbReference>